<keyword evidence="10" id="KW-1015">Disulfide bond</keyword>
<evidence type="ECO:0000256" key="11">
    <source>
        <dbReference type="ARBA" id="ARBA00023277"/>
    </source>
</evidence>
<sequence length="296" mass="33178">MPSFSLLVTCLAAFSVCQAHHVFVRLAHNGVWQSPLQYIRNKTAPYADQSKVEIWPREWNFPVFPDDFPTSVRCGRDSLAHANKTSTLKVKAGDTIEFVAWSYSPYDWDNPALAQWDNCPDGRGVCASYDPQAYGIGHSGPAGMYLSRVPAGEKIHTYDGSGEWVKIFTLGYELRNNTDNPIFWLPLGGTRMIATLPKQTPKGQYLLRVDQIWPGVREYSAQIYPSCAHIEVESEYAGDLPKGVKIPEIFSATSPGMKYDEQGDWRFGPPGYRYPGGLQWDGEKMAEVEMPKPDGM</sequence>
<protein>
    <recommendedName>
        <fullName evidence="15">lytic cellulose monooxygenase (C4-dehydrogenating)</fullName>
        <ecNumber evidence="15">1.14.99.56</ecNumber>
    </recommendedName>
</protein>
<dbReference type="GO" id="GO:0004497">
    <property type="term" value="F:monooxygenase activity"/>
    <property type="evidence" value="ECO:0007669"/>
    <property type="project" value="UniProtKB-KW"/>
</dbReference>
<keyword evidence="5 16" id="KW-0732">Signal</keyword>
<dbReference type="Pfam" id="PF03443">
    <property type="entry name" value="AA9"/>
    <property type="match status" value="1"/>
</dbReference>
<evidence type="ECO:0000256" key="8">
    <source>
        <dbReference type="ARBA" id="ARBA00023008"/>
    </source>
</evidence>
<evidence type="ECO:0000256" key="10">
    <source>
        <dbReference type="ARBA" id="ARBA00023157"/>
    </source>
</evidence>
<keyword evidence="18" id="KW-0378">Hydrolase</keyword>
<dbReference type="GO" id="GO:0046872">
    <property type="term" value="F:metal ion binding"/>
    <property type="evidence" value="ECO:0007669"/>
    <property type="project" value="UniProtKB-KW"/>
</dbReference>
<feature type="chain" id="PRO_5040317331" description="lytic cellulose monooxygenase (C4-dehydrogenating)" evidence="16">
    <location>
        <begin position="20"/>
        <end position="296"/>
    </location>
</feature>
<dbReference type="InterPro" id="IPR049892">
    <property type="entry name" value="AA9"/>
</dbReference>
<evidence type="ECO:0000256" key="15">
    <source>
        <dbReference type="ARBA" id="ARBA00047174"/>
    </source>
</evidence>
<keyword evidence="11" id="KW-0119">Carbohydrate metabolism</keyword>
<keyword evidence="12" id="KW-0624">Polysaccharide degradation</keyword>
<name>A0A9P9IIN5_9PLEO</name>
<evidence type="ECO:0000256" key="7">
    <source>
        <dbReference type="ARBA" id="ARBA00023002"/>
    </source>
</evidence>
<evidence type="ECO:0000256" key="14">
    <source>
        <dbReference type="ARBA" id="ARBA00045077"/>
    </source>
</evidence>
<gene>
    <name evidence="18" type="ORF">B0J11DRAFT_580328</name>
</gene>
<evidence type="ECO:0000259" key="17">
    <source>
        <dbReference type="Pfam" id="PF03443"/>
    </source>
</evidence>
<feature type="signal peptide" evidence="16">
    <location>
        <begin position="1"/>
        <end position="19"/>
    </location>
</feature>
<dbReference type="PANTHER" id="PTHR33353">
    <property type="entry name" value="PUTATIVE (AFU_ORTHOLOGUE AFUA_1G12560)-RELATED"/>
    <property type="match status" value="1"/>
</dbReference>
<dbReference type="GO" id="GO:0005576">
    <property type="term" value="C:extracellular region"/>
    <property type="evidence" value="ECO:0007669"/>
    <property type="project" value="UniProtKB-SubCell"/>
</dbReference>
<dbReference type="Gene3D" id="2.70.50.70">
    <property type="match status" value="1"/>
</dbReference>
<evidence type="ECO:0000256" key="12">
    <source>
        <dbReference type="ARBA" id="ARBA00023326"/>
    </source>
</evidence>
<dbReference type="PANTHER" id="PTHR33353:SF10">
    <property type="entry name" value="ENDO-BETA-1,4-GLUCANASE D"/>
    <property type="match status" value="1"/>
</dbReference>
<comment type="caution">
    <text evidence="18">The sequence shown here is derived from an EMBL/GenBank/DDBJ whole genome shotgun (WGS) entry which is preliminary data.</text>
</comment>
<dbReference type="InterPro" id="IPR005103">
    <property type="entry name" value="AA9_LPMO"/>
</dbReference>
<evidence type="ECO:0000256" key="4">
    <source>
        <dbReference type="ARBA" id="ARBA00022723"/>
    </source>
</evidence>
<evidence type="ECO:0000256" key="9">
    <source>
        <dbReference type="ARBA" id="ARBA00023033"/>
    </source>
</evidence>
<evidence type="ECO:0000256" key="5">
    <source>
        <dbReference type="ARBA" id="ARBA00022729"/>
    </source>
</evidence>
<proteinExistence type="inferred from homology"/>
<dbReference type="GO" id="GO:0030245">
    <property type="term" value="P:cellulose catabolic process"/>
    <property type="evidence" value="ECO:0007669"/>
    <property type="project" value="UniProtKB-KW"/>
</dbReference>
<organism evidence="18 19">
    <name type="scientific">Dendryphion nanum</name>
    <dbReference type="NCBI Taxonomy" id="256645"/>
    <lineage>
        <taxon>Eukaryota</taxon>
        <taxon>Fungi</taxon>
        <taxon>Dikarya</taxon>
        <taxon>Ascomycota</taxon>
        <taxon>Pezizomycotina</taxon>
        <taxon>Dothideomycetes</taxon>
        <taxon>Pleosporomycetidae</taxon>
        <taxon>Pleosporales</taxon>
        <taxon>Torulaceae</taxon>
        <taxon>Dendryphion</taxon>
    </lineage>
</organism>
<evidence type="ECO:0000313" key="18">
    <source>
        <dbReference type="EMBL" id="KAH7123543.1"/>
    </source>
</evidence>
<comment type="subcellular location">
    <subcellularLocation>
        <location evidence="2">Secreted</location>
    </subcellularLocation>
</comment>
<feature type="domain" description="Auxiliary Activity family 9 catalytic" evidence="17">
    <location>
        <begin position="20"/>
        <end position="260"/>
    </location>
</feature>
<keyword evidence="6" id="KW-0136">Cellulose degradation</keyword>
<dbReference type="OrthoDB" id="3496539at2759"/>
<keyword evidence="8" id="KW-0186">Copper</keyword>
<dbReference type="Proteomes" id="UP000700596">
    <property type="component" value="Unassembled WGS sequence"/>
</dbReference>
<dbReference type="EC" id="1.14.99.56" evidence="15"/>
<keyword evidence="9" id="KW-0503">Monooxygenase</keyword>
<evidence type="ECO:0000256" key="6">
    <source>
        <dbReference type="ARBA" id="ARBA00023001"/>
    </source>
</evidence>
<dbReference type="AlphaFoldDB" id="A0A9P9IIN5"/>
<keyword evidence="19" id="KW-1185">Reference proteome</keyword>
<keyword evidence="4" id="KW-0479">Metal-binding</keyword>
<dbReference type="GO" id="GO:0016787">
    <property type="term" value="F:hydrolase activity"/>
    <property type="evidence" value="ECO:0007669"/>
    <property type="project" value="UniProtKB-KW"/>
</dbReference>
<evidence type="ECO:0000256" key="2">
    <source>
        <dbReference type="ARBA" id="ARBA00004613"/>
    </source>
</evidence>
<evidence type="ECO:0000256" key="16">
    <source>
        <dbReference type="SAM" id="SignalP"/>
    </source>
</evidence>
<accession>A0A9P9IIN5</accession>
<evidence type="ECO:0000256" key="1">
    <source>
        <dbReference type="ARBA" id="ARBA00001973"/>
    </source>
</evidence>
<comment type="cofactor">
    <cofactor evidence="1">
        <name>Cu(2+)</name>
        <dbReference type="ChEBI" id="CHEBI:29036"/>
    </cofactor>
</comment>
<evidence type="ECO:0000256" key="13">
    <source>
        <dbReference type="ARBA" id="ARBA00044502"/>
    </source>
</evidence>
<keyword evidence="7" id="KW-0560">Oxidoreductase</keyword>
<comment type="catalytic activity">
    <reaction evidence="14">
        <text>[(1-&gt;4)-beta-D-glucosyl]n+m + reduced acceptor + O2 = 4-dehydro-beta-D-glucosyl-[(1-&gt;4)-beta-D-glucosyl]n-1 + [(1-&gt;4)-beta-D-glucosyl]m + acceptor + H2O.</text>
        <dbReference type="EC" id="1.14.99.56"/>
    </reaction>
</comment>
<dbReference type="EMBL" id="JAGMWT010000008">
    <property type="protein sequence ID" value="KAH7123543.1"/>
    <property type="molecule type" value="Genomic_DNA"/>
</dbReference>
<comment type="similarity">
    <text evidence="13">Belongs to the polysaccharide monooxygenase AA9 family.</text>
</comment>
<keyword evidence="3" id="KW-0964">Secreted</keyword>
<evidence type="ECO:0000256" key="3">
    <source>
        <dbReference type="ARBA" id="ARBA00022525"/>
    </source>
</evidence>
<reference evidence="18" key="1">
    <citation type="journal article" date="2021" name="Nat. Commun.">
        <title>Genetic determinants of endophytism in the Arabidopsis root mycobiome.</title>
        <authorList>
            <person name="Mesny F."/>
            <person name="Miyauchi S."/>
            <person name="Thiergart T."/>
            <person name="Pickel B."/>
            <person name="Atanasova L."/>
            <person name="Karlsson M."/>
            <person name="Huettel B."/>
            <person name="Barry K.W."/>
            <person name="Haridas S."/>
            <person name="Chen C."/>
            <person name="Bauer D."/>
            <person name="Andreopoulos W."/>
            <person name="Pangilinan J."/>
            <person name="LaButti K."/>
            <person name="Riley R."/>
            <person name="Lipzen A."/>
            <person name="Clum A."/>
            <person name="Drula E."/>
            <person name="Henrissat B."/>
            <person name="Kohler A."/>
            <person name="Grigoriev I.V."/>
            <person name="Martin F.M."/>
            <person name="Hacquard S."/>
        </authorList>
    </citation>
    <scope>NUCLEOTIDE SEQUENCE</scope>
    <source>
        <strain evidence="18">MPI-CAGE-CH-0243</strain>
    </source>
</reference>
<evidence type="ECO:0000313" key="19">
    <source>
        <dbReference type="Proteomes" id="UP000700596"/>
    </source>
</evidence>